<name>A0ABU6SF65_9FABA</name>
<feature type="region of interest" description="Disordered" evidence="1">
    <location>
        <begin position="1"/>
        <end position="23"/>
    </location>
</feature>
<protein>
    <submittedName>
        <fullName evidence="2">Uncharacterized protein</fullName>
    </submittedName>
</protein>
<organism evidence="2 3">
    <name type="scientific">Stylosanthes scabra</name>
    <dbReference type="NCBI Taxonomy" id="79078"/>
    <lineage>
        <taxon>Eukaryota</taxon>
        <taxon>Viridiplantae</taxon>
        <taxon>Streptophyta</taxon>
        <taxon>Embryophyta</taxon>
        <taxon>Tracheophyta</taxon>
        <taxon>Spermatophyta</taxon>
        <taxon>Magnoliopsida</taxon>
        <taxon>eudicotyledons</taxon>
        <taxon>Gunneridae</taxon>
        <taxon>Pentapetalae</taxon>
        <taxon>rosids</taxon>
        <taxon>fabids</taxon>
        <taxon>Fabales</taxon>
        <taxon>Fabaceae</taxon>
        <taxon>Papilionoideae</taxon>
        <taxon>50 kb inversion clade</taxon>
        <taxon>dalbergioids sensu lato</taxon>
        <taxon>Dalbergieae</taxon>
        <taxon>Pterocarpus clade</taxon>
        <taxon>Stylosanthes</taxon>
    </lineage>
</organism>
<dbReference type="EMBL" id="JASCZI010060657">
    <property type="protein sequence ID" value="MED6135040.1"/>
    <property type="molecule type" value="Genomic_DNA"/>
</dbReference>
<evidence type="ECO:0000313" key="2">
    <source>
        <dbReference type="EMBL" id="MED6135040.1"/>
    </source>
</evidence>
<sequence length="79" mass="9072">MAPAAKRPSRHAQNGNKHNNQSIFNNQAAEINIISRIKVQQRRVDDNEVYLLKGRSAAACWFERRRAGGRRQRRSKTTA</sequence>
<evidence type="ECO:0000313" key="3">
    <source>
        <dbReference type="Proteomes" id="UP001341840"/>
    </source>
</evidence>
<proteinExistence type="predicted"/>
<keyword evidence="3" id="KW-1185">Reference proteome</keyword>
<evidence type="ECO:0000256" key="1">
    <source>
        <dbReference type="SAM" id="MobiDB-lite"/>
    </source>
</evidence>
<dbReference type="Proteomes" id="UP001341840">
    <property type="component" value="Unassembled WGS sequence"/>
</dbReference>
<comment type="caution">
    <text evidence="2">The sequence shown here is derived from an EMBL/GenBank/DDBJ whole genome shotgun (WGS) entry which is preliminary data.</text>
</comment>
<accession>A0ABU6SF65</accession>
<reference evidence="2 3" key="1">
    <citation type="journal article" date="2023" name="Plants (Basel)">
        <title>Bridging the Gap: Combining Genomics and Transcriptomics Approaches to Understand Stylosanthes scabra, an Orphan Legume from the Brazilian Caatinga.</title>
        <authorList>
            <person name="Ferreira-Neto J.R.C."/>
            <person name="da Silva M.D."/>
            <person name="Binneck E."/>
            <person name="de Melo N.F."/>
            <person name="da Silva R.H."/>
            <person name="de Melo A.L.T.M."/>
            <person name="Pandolfi V."/>
            <person name="Bustamante F.O."/>
            <person name="Brasileiro-Vidal A.C."/>
            <person name="Benko-Iseppon A.M."/>
        </authorList>
    </citation>
    <scope>NUCLEOTIDE SEQUENCE [LARGE SCALE GENOMIC DNA]</scope>
    <source>
        <tissue evidence="2">Leaves</tissue>
    </source>
</reference>
<gene>
    <name evidence="2" type="ORF">PIB30_042512</name>
</gene>
<feature type="compositionally biased region" description="Polar residues" evidence="1">
    <location>
        <begin position="11"/>
        <end position="23"/>
    </location>
</feature>